<keyword evidence="3" id="KW-1185">Reference proteome</keyword>
<dbReference type="Gene3D" id="1.10.30.50">
    <property type="match status" value="1"/>
</dbReference>
<gene>
    <name evidence="2" type="ORF">Pla52o_07070</name>
</gene>
<reference evidence="2 3" key="1">
    <citation type="submission" date="2019-02" db="EMBL/GenBank/DDBJ databases">
        <title>Deep-cultivation of Planctomycetes and their phenomic and genomic characterization uncovers novel biology.</title>
        <authorList>
            <person name="Wiegand S."/>
            <person name="Jogler M."/>
            <person name="Boedeker C."/>
            <person name="Pinto D."/>
            <person name="Vollmers J."/>
            <person name="Rivas-Marin E."/>
            <person name="Kohn T."/>
            <person name="Peeters S.H."/>
            <person name="Heuer A."/>
            <person name="Rast P."/>
            <person name="Oberbeckmann S."/>
            <person name="Bunk B."/>
            <person name="Jeske O."/>
            <person name="Meyerdierks A."/>
            <person name="Storesund J.E."/>
            <person name="Kallscheuer N."/>
            <person name="Luecker S."/>
            <person name="Lage O.M."/>
            <person name="Pohl T."/>
            <person name="Merkel B.J."/>
            <person name="Hornburger P."/>
            <person name="Mueller R.-W."/>
            <person name="Bruemmer F."/>
            <person name="Labrenz M."/>
            <person name="Spormann A.M."/>
            <person name="Op Den Camp H."/>
            <person name="Overmann J."/>
            <person name="Amann R."/>
            <person name="Jetten M.S.M."/>
            <person name="Mascher T."/>
            <person name="Medema M.H."/>
            <person name="Devos D.P."/>
            <person name="Kaster A.-K."/>
            <person name="Ovreas L."/>
            <person name="Rohde M."/>
            <person name="Galperin M.Y."/>
            <person name="Jogler C."/>
        </authorList>
    </citation>
    <scope>NUCLEOTIDE SEQUENCE [LARGE SCALE GENOMIC DNA]</scope>
    <source>
        <strain evidence="2 3">Pla52o</strain>
    </source>
</reference>
<dbReference type="PANTHER" id="PTHR33877">
    <property type="entry name" value="SLL1193 PROTEIN"/>
    <property type="match status" value="1"/>
</dbReference>
<accession>A0A5C6CQX9</accession>
<dbReference type="Proteomes" id="UP000316304">
    <property type="component" value="Unassembled WGS sequence"/>
</dbReference>
<keyword evidence="2" id="KW-0378">Hydrolase</keyword>
<feature type="domain" description="HNH nuclease" evidence="1">
    <location>
        <begin position="142"/>
        <end position="195"/>
    </location>
</feature>
<sequence length="247" mass="29191">MDWQSTSLRKWVFRRCATTPAGRIRPTKFLNPETNGRIELLMSQSVLDTNVLVLNRFYMAIRVVNVRRTFTLLYRECAEVICHDDDQYVSYDFESWCELSQLTSLEKQPGEDYIRAVNFELRVPRIVRLTRFDRMPVQSVRFNRRNLFARDDNQCQYCGRIEPIHKLSLDHVIPRSHGGPTTWENIVCCCLKCNGRKGGRTPQQARMQLLNRPVKPRFNPMLTQSMEDPRYHCWKTFLPEVNQVENS</sequence>
<evidence type="ECO:0000313" key="2">
    <source>
        <dbReference type="EMBL" id="TWU26852.1"/>
    </source>
</evidence>
<keyword evidence="2" id="KW-0255">Endonuclease</keyword>
<dbReference type="InterPro" id="IPR029471">
    <property type="entry name" value="HNH_5"/>
</dbReference>
<dbReference type="InterPro" id="IPR052892">
    <property type="entry name" value="NA-targeting_endonuclease"/>
</dbReference>
<proteinExistence type="predicted"/>
<name>A0A5C6CQX9_9BACT</name>
<organism evidence="2 3">
    <name type="scientific">Novipirellula galeiformis</name>
    <dbReference type="NCBI Taxonomy" id="2528004"/>
    <lineage>
        <taxon>Bacteria</taxon>
        <taxon>Pseudomonadati</taxon>
        <taxon>Planctomycetota</taxon>
        <taxon>Planctomycetia</taxon>
        <taxon>Pirellulales</taxon>
        <taxon>Pirellulaceae</taxon>
        <taxon>Novipirellula</taxon>
    </lineage>
</organism>
<dbReference type="InterPro" id="IPR003615">
    <property type="entry name" value="HNH_nuc"/>
</dbReference>
<dbReference type="CDD" id="cd00085">
    <property type="entry name" value="HNHc"/>
    <property type="match status" value="1"/>
</dbReference>
<dbReference type="PANTHER" id="PTHR33877:SF2">
    <property type="entry name" value="OS07G0170200 PROTEIN"/>
    <property type="match status" value="1"/>
</dbReference>
<dbReference type="EMBL" id="SJPT01000001">
    <property type="protein sequence ID" value="TWU26852.1"/>
    <property type="molecule type" value="Genomic_DNA"/>
</dbReference>
<evidence type="ECO:0000259" key="1">
    <source>
        <dbReference type="SMART" id="SM00507"/>
    </source>
</evidence>
<dbReference type="SMART" id="SM00507">
    <property type="entry name" value="HNHc"/>
    <property type="match status" value="1"/>
</dbReference>
<dbReference type="GO" id="GO:0004519">
    <property type="term" value="F:endonuclease activity"/>
    <property type="evidence" value="ECO:0007669"/>
    <property type="project" value="UniProtKB-KW"/>
</dbReference>
<dbReference type="Pfam" id="PF14279">
    <property type="entry name" value="HNH_5"/>
    <property type="match status" value="1"/>
</dbReference>
<protein>
    <submittedName>
        <fullName evidence="2">HNH endonuclease</fullName>
    </submittedName>
</protein>
<comment type="caution">
    <text evidence="2">The sequence shown here is derived from an EMBL/GenBank/DDBJ whole genome shotgun (WGS) entry which is preliminary data.</text>
</comment>
<evidence type="ECO:0000313" key="3">
    <source>
        <dbReference type="Proteomes" id="UP000316304"/>
    </source>
</evidence>
<keyword evidence="2" id="KW-0540">Nuclease</keyword>
<dbReference type="AlphaFoldDB" id="A0A5C6CQX9"/>